<dbReference type="Proteomes" id="UP000434475">
    <property type="component" value="Unassembled WGS sequence"/>
</dbReference>
<dbReference type="InterPro" id="IPR027417">
    <property type="entry name" value="P-loop_NTPase"/>
</dbReference>
<dbReference type="GO" id="GO:0008270">
    <property type="term" value="F:zinc ion binding"/>
    <property type="evidence" value="ECO:0007669"/>
    <property type="project" value="InterPro"/>
</dbReference>
<dbReference type="InterPro" id="IPR002694">
    <property type="entry name" value="Znf_CHC2"/>
</dbReference>
<dbReference type="GO" id="GO:0006260">
    <property type="term" value="P:DNA replication"/>
    <property type="evidence" value="ECO:0007669"/>
    <property type="project" value="InterPro"/>
</dbReference>
<reference evidence="2 3" key="1">
    <citation type="journal article" date="2019" name="Nat. Med.">
        <title>A library of human gut bacterial isolates paired with longitudinal multiomics data enables mechanistic microbiome research.</title>
        <authorList>
            <person name="Poyet M."/>
            <person name="Groussin M."/>
            <person name="Gibbons S.M."/>
            <person name="Avila-Pacheco J."/>
            <person name="Jiang X."/>
            <person name="Kearney S.M."/>
            <person name="Perrotta A.R."/>
            <person name="Berdy B."/>
            <person name="Zhao S."/>
            <person name="Lieberman T.D."/>
            <person name="Swanson P.K."/>
            <person name="Smith M."/>
            <person name="Roesemann S."/>
            <person name="Alexander J.E."/>
            <person name="Rich S.A."/>
            <person name="Livny J."/>
            <person name="Vlamakis H."/>
            <person name="Clish C."/>
            <person name="Bullock K."/>
            <person name="Deik A."/>
            <person name="Scott J."/>
            <person name="Pierce K.A."/>
            <person name="Xavier R.J."/>
            <person name="Alm E.J."/>
        </authorList>
    </citation>
    <scope>NUCLEOTIDE SEQUENCE [LARGE SCALE GENOMIC DNA]</scope>
    <source>
        <strain evidence="2 3">BIOML-A2</strain>
    </source>
</reference>
<protein>
    <submittedName>
        <fullName evidence="2">AAA family ATPase</fullName>
    </submittedName>
</protein>
<name>A0A174Q3I9_FLAPL</name>
<dbReference type="SUPFAM" id="SSF57783">
    <property type="entry name" value="Zinc beta-ribbon"/>
    <property type="match status" value="1"/>
</dbReference>
<dbReference type="Gene3D" id="3.40.50.300">
    <property type="entry name" value="P-loop containing nucleotide triphosphate hydrolases"/>
    <property type="match status" value="1"/>
</dbReference>
<dbReference type="RefSeq" id="WP_055270670.1">
    <property type="nucleotide sequence ID" value="NZ_JADMVA010000001.1"/>
</dbReference>
<dbReference type="CDD" id="cd01029">
    <property type="entry name" value="TOPRIM_primases"/>
    <property type="match status" value="1"/>
</dbReference>
<dbReference type="Pfam" id="PF13481">
    <property type="entry name" value="AAA_25"/>
    <property type="match status" value="1"/>
</dbReference>
<evidence type="ECO:0000313" key="2">
    <source>
        <dbReference type="EMBL" id="MSB18520.1"/>
    </source>
</evidence>
<dbReference type="Gene3D" id="3.40.1360.10">
    <property type="match status" value="1"/>
</dbReference>
<dbReference type="EMBL" id="WKPR01000003">
    <property type="protein sequence ID" value="MSB18520.1"/>
    <property type="molecule type" value="Genomic_DNA"/>
</dbReference>
<sequence>MAVDFKELKREDCRTVARRLGLELNRQDKVRCFLHAGDKNPSLQVYADGWKCFGCGEHGDGIDLVAKYLNIPNTEAAEWMKKAFYVQEPPRKQDYGKAEREHIYPGGQVKKVMYRRGDGSKCGCWFHMEGGTWQKGRGTAPHSLYIAGELAGAVFVAEGEKDCDNLHKLGYNAASGEDGAGHGKWRPEYTEQLKGLPVCIFQDNDKIGKDYAQETAAALHGVTSSVQVLDLSQVWPKVPEKGDISDLIAQFGPEKSCDMIAQLISTTPQWEPPTLARSAKPASAFGEDNTQFLWYPYLPIGDYSVMMADGGTGKTILCCGIAAAVSTGKALPGDEFDGRGQNVLMISAEDSGEILRKRLARSGADLDRVMILDCSDSLGMSFSDEYDEFEATIKTYSPALVIVDPWHAFLGAGVDINRVNALRPVFQKLSHLAKKCQCSMILVSHVNKRAQGDNANNAATGSSDFINASRSAFRVIFDDVDEDCRVMVHTKTNYAAYGKSIRYRIDDGGVVWDGFSEITKQTLEAAARRRSTPWEIIQGDKEHSASNNALIEALESSANQFVPTRFSYEEFKNLHGDLIFGGQQPKRALDAIKERLSDDGYFLRTGIQVKKNGAKGNGFMVQRIDSVEPEQIIV</sequence>
<dbReference type="SUPFAM" id="SSF52540">
    <property type="entry name" value="P-loop containing nucleoside triphosphate hydrolases"/>
    <property type="match status" value="1"/>
</dbReference>
<proteinExistence type="predicted"/>
<dbReference type="InterPro" id="IPR036977">
    <property type="entry name" value="DNA_primase_Znf_CHC2"/>
</dbReference>
<feature type="domain" description="Zinc finger CHC2-type" evidence="1">
    <location>
        <begin position="34"/>
        <end position="81"/>
    </location>
</feature>
<comment type="caution">
    <text evidence="2">The sequence shown here is derived from an EMBL/GenBank/DDBJ whole genome shotgun (WGS) entry which is preliminary data.</text>
</comment>
<evidence type="ECO:0000259" key="1">
    <source>
        <dbReference type="SMART" id="SM00400"/>
    </source>
</evidence>
<dbReference type="GO" id="GO:0003677">
    <property type="term" value="F:DNA binding"/>
    <property type="evidence" value="ECO:0007669"/>
    <property type="project" value="InterPro"/>
</dbReference>
<dbReference type="Pfam" id="PF01807">
    <property type="entry name" value="Zn_ribbon_DnaG"/>
    <property type="match status" value="1"/>
</dbReference>
<dbReference type="SMART" id="SM00400">
    <property type="entry name" value="ZnF_CHCC"/>
    <property type="match status" value="1"/>
</dbReference>
<dbReference type="GO" id="GO:0003899">
    <property type="term" value="F:DNA-directed RNA polymerase activity"/>
    <property type="evidence" value="ECO:0007669"/>
    <property type="project" value="InterPro"/>
</dbReference>
<dbReference type="Gene3D" id="3.90.580.10">
    <property type="entry name" value="Zinc finger, CHC2-type domain"/>
    <property type="match status" value="1"/>
</dbReference>
<dbReference type="InterPro" id="IPR034154">
    <property type="entry name" value="TOPRIM_DnaG/twinkle"/>
</dbReference>
<evidence type="ECO:0000313" key="3">
    <source>
        <dbReference type="Proteomes" id="UP000434475"/>
    </source>
</evidence>
<organism evidence="2 3">
    <name type="scientific">Flavonifractor plautii</name>
    <name type="common">Fusobacterium plautii</name>
    <dbReference type="NCBI Taxonomy" id="292800"/>
    <lineage>
        <taxon>Bacteria</taxon>
        <taxon>Bacillati</taxon>
        <taxon>Bacillota</taxon>
        <taxon>Clostridia</taxon>
        <taxon>Eubacteriales</taxon>
        <taxon>Oscillospiraceae</taxon>
        <taxon>Flavonifractor</taxon>
    </lineage>
</organism>
<accession>A0A174Q3I9</accession>
<gene>
    <name evidence="2" type="ORF">GKE97_03195</name>
</gene>
<dbReference type="AlphaFoldDB" id="A0A174Q3I9"/>